<reference evidence="2" key="1">
    <citation type="submission" date="2016-10" db="EMBL/GenBank/DDBJ databases">
        <authorList>
            <person name="Varghese N."/>
            <person name="Submissions S."/>
        </authorList>
    </citation>
    <scope>NUCLEOTIDE SEQUENCE [LARGE SCALE GENOMIC DNA]</scope>
    <source>
        <strain evidence="2">CGMCC 1.9108</strain>
    </source>
</reference>
<name>A0A1G6LHG4_9RHOB</name>
<evidence type="ECO:0000313" key="1">
    <source>
        <dbReference type="EMBL" id="SDC42644.1"/>
    </source>
</evidence>
<keyword evidence="2" id="KW-1185">Reference proteome</keyword>
<protein>
    <submittedName>
        <fullName evidence="1">Uncharacterized protein</fullName>
    </submittedName>
</protein>
<sequence>MPQEYKTAIIGLLGVGAFDGLSLLKEEGLISAKDFELLAPILGDEMRKVGEVLHKAIIDKNGVQYSKDKSKEMRSQTADMTRSQRQFADAIMRAAGVKR</sequence>
<gene>
    <name evidence="1" type="ORF">SAMN04488239_102243</name>
</gene>
<dbReference type="Proteomes" id="UP000199628">
    <property type="component" value="Unassembled WGS sequence"/>
</dbReference>
<evidence type="ECO:0000313" key="2">
    <source>
        <dbReference type="Proteomes" id="UP000199628"/>
    </source>
</evidence>
<proteinExistence type="predicted"/>
<dbReference type="AlphaFoldDB" id="A0A1G6LHG4"/>
<dbReference type="EMBL" id="FMZV01000002">
    <property type="protein sequence ID" value="SDC42644.1"/>
    <property type="molecule type" value="Genomic_DNA"/>
</dbReference>
<organism evidence="1 2">
    <name type="scientific">Ruegeria marina</name>
    <dbReference type="NCBI Taxonomy" id="639004"/>
    <lineage>
        <taxon>Bacteria</taxon>
        <taxon>Pseudomonadati</taxon>
        <taxon>Pseudomonadota</taxon>
        <taxon>Alphaproteobacteria</taxon>
        <taxon>Rhodobacterales</taxon>
        <taxon>Roseobacteraceae</taxon>
        <taxon>Ruegeria</taxon>
    </lineage>
</organism>
<dbReference type="RefSeq" id="WP_093027775.1">
    <property type="nucleotide sequence ID" value="NZ_FMZV01000002.1"/>
</dbReference>
<accession>A0A1G6LHG4</accession>